<evidence type="ECO:0000313" key="2">
    <source>
        <dbReference type="Proteomes" id="UP000095287"/>
    </source>
</evidence>
<protein>
    <submittedName>
        <fullName evidence="3">Uncharacterized protein</fullName>
    </submittedName>
</protein>
<dbReference type="AlphaFoldDB" id="A0A1I7ZUY5"/>
<evidence type="ECO:0000313" key="3">
    <source>
        <dbReference type="WBParaSite" id="L893_g29802.t1"/>
    </source>
</evidence>
<organism evidence="2 3">
    <name type="scientific">Steinernema glaseri</name>
    <dbReference type="NCBI Taxonomy" id="37863"/>
    <lineage>
        <taxon>Eukaryota</taxon>
        <taxon>Metazoa</taxon>
        <taxon>Ecdysozoa</taxon>
        <taxon>Nematoda</taxon>
        <taxon>Chromadorea</taxon>
        <taxon>Rhabditida</taxon>
        <taxon>Tylenchina</taxon>
        <taxon>Panagrolaimomorpha</taxon>
        <taxon>Strongyloidoidea</taxon>
        <taxon>Steinernematidae</taxon>
        <taxon>Steinernema</taxon>
    </lineage>
</organism>
<accession>A0A1I7ZUY5</accession>
<dbReference type="Proteomes" id="UP000095287">
    <property type="component" value="Unplaced"/>
</dbReference>
<name>A0A1I7ZUY5_9BILA</name>
<sequence length="104" mass="11826">MSPTMLSTSSGRLHRSPVHTWSPNLALLLHGLRLPPSGRQDARLHPTLLARPRHRPLRPRDNPYLPAEGGRQKKRRFRRLLELQIAVSLVRATEANSPLLGDHR</sequence>
<dbReference type="WBParaSite" id="L893_g29802.t1">
    <property type="protein sequence ID" value="L893_g29802.t1"/>
    <property type="gene ID" value="L893_g29802"/>
</dbReference>
<feature type="region of interest" description="Disordered" evidence="1">
    <location>
        <begin position="35"/>
        <end position="73"/>
    </location>
</feature>
<evidence type="ECO:0000256" key="1">
    <source>
        <dbReference type="SAM" id="MobiDB-lite"/>
    </source>
</evidence>
<proteinExistence type="predicted"/>
<reference evidence="3" key="1">
    <citation type="submission" date="2016-11" db="UniProtKB">
        <authorList>
            <consortium name="WormBaseParasite"/>
        </authorList>
    </citation>
    <scope>IDENTIFICATION</scope>
</reference>
<keyword evidence="2" id="KW-1185">Reference proteome</keyword>